<dbReference type="SMART" id="SM00902">
    <property type="entry name" value="Fe_hyd_SSU"/>
    <property type="match status" value="1"/>
</dbReference>
<dbReference type="Proteomes" id="UP001359559">
    <property type="component" value="Unassembled WGS sequence"/>
</dbReference>
<dbReference type="InterPro" id="IPR004108">
    <property type="entry name" value="Fe_hydrogenase_lsu_C"/>
</dbReference>
<evidence type="ECO:0000313" key="4">
    <source>
        <dbReference type="Proteomes" id="UP001359559"/>
    </source>
</evidence>
<evidence type="ECO:0000313" key="3">
    <source>
        <dbReference type="EMBL" id="KAK7311193.1"/>
    </source>
</evidence>
<dbReference type="EMBL" id="JAYKXN010000002">
    <property type="protein sequence ID" value="KAK7311193.1"/>
    <property type="molecule type" value="Genomic_DNA"/>
</dbReference>
<dbReference type="Gene3D" id="3.40.950.10">
    <property type="entry name" value="Fe-only Hydrogenase (Larger Subunit), Chain L, domain 3"/>
    <property type="match status" value="1"/>
</dbReference>
<dbReference type="InterPro" id="IPR050340">
    <property type="entry name" value="Cytosolic_Fe-S_CAF"/>
</dbReference>
<dbReference type="InterPro" id="IPR003149">
    <property type="entry name" value="Fe_hydrogenase_ssu"/>
</dbReference>
<accession>A0AAN9PW73</accession>
<feature type="domain" description="Iron hydrogenase small subunit" evidence="2">
    <location>
        <begin position="442"/>
        <end position="499"/>
    </location>
</feature>
<evidence type="ECO:0000259" key="2">
    <source>
        <dbReference type="SMART" id="SM00902"/>
    </source>
</evidence>
<dbReference type="Pfam" id="PF02906">
    <property type="entry name" value="Fe_hyd_lg_C"/>
    <property type="match status" value="1"/>
</dbReference>
<dbReference type="Pfam" id="PF02256">
    <property type="entry name" value="Fe_hyd_SSU"/>
    <property type="match status" value="1"/>
</dbReference>
<comment type="caution">
    <text evidence="3">The sequence shown here is derived from an EMBL/GenBank/DDBJ whole genome shotgun (WGS) entry which is preliminary data.</text>
</comment>
<organism evidence="3 4">
    <name type="scientific">Clitoria ternatea</name>
    <name type="common">Butterfly pea</name>
    <dbReference type="NCBI Taxonomy" id="43366"/>
    <lineage>
        <taxon>Eukaryota</taxon>
        <taxon>Viridiplantae</taxon>
        <taxon>Streptophyta</taxon>
        <taxon>Embryophyta</taxon>
        <taxon>Tracheophyta</taxon>
        <taxon>Spermatophyta</taxon>
        <taxon>Magnoliopsida</taxon>
        <taxon>eudicotyledons</taxon>
        <taxon>Gunneridae</taxon>
        <taxon>Pentapetalae</taxon>
        <taxon>rosids</taxon>
        <taxon>fabids</taxon>
        <taxon>Fabales</taxon>
        <taxon>Fabaceae</taxon>
        <taxon>Papilionoideae</taxon>
        <taxon>50 kb inversion clade</taxon>
        <taxon>NPAAA clade</taxon>
        <taxon>indigoferoid/millettioid clade</taxon>
        <taxon>Phaseoleae</taxon>
        <taxon>Clitoria</taxon>
    </lineage>
</organism>
<protein>
    <recommendedName>
        <fullName evidence="2">Iron hydrogenase small subunit domain-containing protein</fullName>
    </recommendedName>
</protein>
<comment type="similarity">
    <text evidence="1">Belongs to the NARF family.</text>
</comment>
<reference evidence="3 4" key="1">
    <citation type="submission" date="2024-01" db="EMBL/GenBank/DDBJ databases">
        <title>The genomes of 5 underutilized Papilionoideae crops provide insights into root nodulation and disease resistance.</title>
        <authorList>
            <person name="Yuan L."/>
        </authorList>
    </citation>
    <scope>NUCLEOTIDE SEQUENCE [LARGE SCALE GENOMIC DNA]</scope>
    <source>
        <strain evidence="3">LY-2023</strain>
        <tissue evidence="3">Leaf</tissue>
    </source>
</reference>
<dbReference type="PANTHER" id="PTHR11615">
    <property type="entry name" value="NITRATE, FORMATE, IRON DEHYDROGENASE"/>
    <property type="match status" value="1"/>
</dbReference>
<dbReference type="SUPFAM" id="SSF53920">
    <property type="entry name" value="Fe-only hydrogenase"/>
    <property type="match status" value="1"/>
</dbReference>
<dbReference type="AlphaFoldDB" id="A0AAN9PW73"/>
<keyword evidence="4" id="KW-1185">Reference proteome</keyword>
<gene>
    <name evidence="3" type="ORF">RJT34_09168</name>
</gene>
<dbReference type="Gene3D" id="3.40.50.1780">
    <property type="match status" value="1"/>
</dbReference>
<proteinExistence type="inferred from homology"/>
<evidence type="ECO:0000256" key="1">
    <source>
        <dbReference type="ARBA" id="ARBA00006596"/>
    </source>
</evidence>
<name>A0AAN9PW73_CLITE</name>
<dbReference type="InterPro" id="IPR009016">
    <property type="entry name" value="Fe_hydrogenase"/>
</dbReference>
<sequence length="509" mass="57077">MSKKLSARLQVGYFDDHIAPCQPCHPKGFQANATKPKLSVRLQVEYLNDYIAPCQPCHPKGFQVNVTKPKVSIAKEQVQTVQSEPLKISSRTCVACSGCETSKESVSLPKQSLDEFLSSVNKGNNVIVSLSPQSRASLAVHFGISPLQLFKKLTTFFKSMGVKAIFDTSCGRDLTLVESCMEFITRYRQKHFVNDERSKSSLPMIASACPGWISHAEKELGSYDLPHISAVKSPQQTMGTIIKNYLCRDMGLRPEEVYHITVMPCYEKKLEAVRDDFVFQLETHDEGCGSAANMISEVDSVLTTEEVLELIQLKDVDFKSIEESPLDRLLTNINEEGYLFGVRGGSGGYAETVFCYAARTLFGRQIVGPLNFTTIRNSDFQEVALEVEGKTVLRFALCYGFSNMTNVVRKLKTGKCDYHFLEIMKCSSGCLNGNGQIIAQTKQSPKALCQLLEALNRENVWEADPFNNPIVRGLYDKWLEQPGSEKAKRFMHTQYHPVEKNISSQLHNW</sequence>